<dbReference type="InterPro" id="IPR050155">
    <property type="entry name" value="HAD-like_hydrolase_sf"/>
</dbReference>
<dbReference type="PANTHER" id="PTHR43434">
    <property type="entry name" value="PHOSPHOGLYCOLATE PHOSPHATASE"/>
    <property type="match status" value="1"/>
</dbReference>
<dbReference type="RefSeq" id="WP_002571495.1">
    <property type="nucleotide sequence ID" value="NZ_KB851149.1"/>
</dbReference>
<comment type="caution">
    <text evidence="1">The sequence shown here is derived from an EMBL/GenBank/DDBJ whole genome shotgun (WGS) entry which is preliminary data.</text>
</comment>
<dbReference type="EMBL" id="AGYG01000009">
    <property type="protein sequence ID" value="ENZ41848.1"/>
    <property type="molecule type" value="Genomic_DNA"/>
</dbReference>
<dbReference type="GO" id="GO:0006281">
    <property type="term" value="P:DNA repair"/>
    <property type="evidence" value="ECO:0007669"/>
    <property type="project" value="TreeGrafter"/>
</dbReference>
<evidence type="ECO:0000313" key="2">
    <source>
        <dbReference type="Proteomes" id="UP000013041"/>
    </source>
</evidence>
<evidence type="ECO:0000313" key="1">
    <source>
        <dbReference type="EMBL" id="ENZ41848.1"/>
    </source>
</evidence>
<name>R0AZF1_9FIRM</name>
<dbReference type="Proteomes" id="UP000013041">
    <property type="component" value="Unassembled WGS sequence"/>
</dbReference>
<dbReference type="PANTHER" id="PTHR43434:SF1">
    <property type="entry name" value="PHOSPHOGLYCOLATE PHOSPHATASE"/>
    <property type="match status" value="1"/>
</dbReference>
<dbReference type="AlphaFoldDB" id="R0AZF1"/>
<dbReference type="InterPro" id="IPR041492">
    <property type="entry name" value="HAD_2"/>
</dbReference>
<proteinExistence type="predicted"/>
<dbReference type="Gene3D" id="3.40.50.1000">
    <property type="entry name" value="HAD superfamily/HAD-like"/>
    <property type="match status" value="1"/>
</dbReference>
<dbReference type="HOGENOM" id="CLU_1624244_0_0_9"/>
<dbReference type="Gene3D" id="1.10.150.240">
    <property type="entry name" value="Putative phosphatase, domain 2"/>
    <property type="match status" value="1"/>
</dbReference>
<dbReference type="InterPro" id="IPR023198">
    <property type="entry name" value="PGP-like_dom2"/>
</dbReference>
<evidence type="ECO:0008006" key="3">
    <source>
        <dbReference type="Google" id="ProtNLM"/>
    </source>
</evidence>
<dbReference type="InterPro" id="IPR023214">
    <property type="entry name" value="HAD_sf"/>
</dbReference>
<dbReference type="InterPro" id="IPR036412">
    <property type="entry name" value="HAD-like_sf"/>
</dbReference>
<reference evidence="1 2" key="1">
    <citation type="submission" date="2013-01" db="EMBL/GenBank/DDBJ databases">
        <title>The Genome Sequence of Clostridium bolteae 90B8.</title>
        <authorList>
            <consortium name="The Broad Institute Genome Sequencing Platform"/>
            <person name="Earl A."/>
            <person name="Ward D."/>
            <person name="Feldgarden M."/>
            <person name="Gevers D."/>
            <person name="Courvalin P."/>
            <person name="Lambert T."/>
            <person name="Walker B."/>
            <person name="Young S.K."/>
            <person name="Zeng Q."/>
            <person name="Gargeya S."/>
            <person name="Fitzgerald M."/>
            <person name="Haas B."/>
            <person name="Abouelleil A."/>
            <person name="Alvarado L."/>
            <person name="Arachchi H.M."/>
            <person name="Berlin A.M."/>
            <person name="Chapman S.B."/>
            <person name="Dewar J."/>
            <person name="Goldberg J."/>
            <person name="Griggs A."/>
            <person name="Gujja S."/>
            <person name="Hansen M."/>
            <person name="Howarth C."/>
            <person name="Imamovic A."/>
            <person name="Larimer J."/>
            <person name="McCowan C."/>
            <person name="Murphy C."/>
            <person name="Neiman D."/>
            <person name="Pearson M."/>
            <person name="Priest M."/>
            <person name="Roberts A."/>
            <person name="Saif S."/>
            <person name="Shea T."/>
            <person name="Sisk P."/>
            <person name="Sykes S."/>
            <person name="Wortman J."/>
            <person name="Nusbaum C."/>
            <person name="Birren B."/>
        </authorList>
    </citation>
    <scope>NUCLEOTIDE SEQUENCE [LARGE SCALE GENOMIC DNA]</scope>
    <source>
        <strain evidence="1 2">90B8</strain>
    </source>
</reference>
<dbReference type="PATRIC" id="fig|997897.5.peg.1304"/>
<dbReference type="SUPFAM" id="SSF56784">
    <property type="entry name" value="HAD-like"/>
    <property type="match status" value="1"/>
</dbReference>
<dbReference type="GO" id="GO:0005829">
    <property type="term" value="C:cytosol"/>
    <property type="evidence" value="ECO:0007669"/>
    <property type="project" value="TreeGrafter"/>
</dbReference>
<organism evidence="1 2">
    <name type="scientific">Enterocloster bolteae 90B8</name>
    <dbReference type="NCBI Taxonomy" id="997897"/>
    <lineage>
        <taxon>Bacteria</taxon>
        <taxon>Bacillati</taxon>
        <taxon>Bacillota</taxon>
        <taxon>Clostridia</taxon>
        <taxon>Lachnospirales</taxon>
        <taxon>Lachnospiraceae</taxon>
        <taxon>Enterocloster</taxon>
    </lineage>
</organism>
<gene>
    <name evidence="1" type="ORF">HMPREF1097_01224</name>
</gene>
<dbReference type="Pfam" id="PF13419">
    <property type="entry name" value="HAD_2"/>
    <property type="match status" value="1"/>
</dbReference>
<dbReference type="GO" id="GO:0008967">
    <property type="term" value="F:phosphoglycolate phosphatase activity"/>
    <property type="evidence" value="ECO:0007669"/>
    <property type="project" value="TreeGrafter"/>
</dbReference>
<accession>R0AZF1</accession>
<sequence>MGICFLSAPVGKTEVQEKLESWRRDIQEYEFALMKDHGRSFDGMEETLVSLKQAGYGLAICSNAFVNHIEYVLSAIGLIQYFDIIGSLDMGTDKIEVIRKLSLRTGWDKACMVGDRKFDIQAARANGIPFIGCAYGYAPQEIREADLVVKEPAEILPAVETLI</sequence>
<protein>
    <recommendedName>
        <fullName evidence="3">HAD hydrolase, family IA</fullName>
    </recommendedName>
</protein>